<feature type="region of interest" description="Disordered" evidence="1">
    <location>
        <begin position="1"/>
        <end position="26"/>
    </location>
</feature>
<gene>
    <name evidence="3" type="ORF">AB0E61_09870</name>
</gene>
<feature type="compositionally biased region" description="Basic and acidic residues" evidence="1">
    <location>
        <begin position="9"/>
        <end position="19"/>
    </location>
</feature>
<keyword evidence="2" id="KW-0812">Transmembrane</keyword>
<dbReference type="Proteomes" id="UP001550853">
    <property type="component" value="Unassembled WGS sequence"/>
</dbReference>
<keyword evidence="2" id="KW-1133">Transmembrane helix</keyword>
<accession>A0ABV2YXC3</accession>
<dbReference type="EMBL" id="JBEZVI010000006">
    <property type="protein sequence ID" value="MEU3710397.1"/>
    <property type="molecule type" value="Genomic_DNA"/>
</dbReference>
<sequence length="330" mass="34444">MTASAPPRASDRRTAREGTPRASRRPGRAGAAIVLLLLAALLTPVSLAGVWARDQLTDTGRYVTAVAPLAHDRTIQNAIVDDVTTGVMGHVHLDGLLSAIPRPQRPALRERFTRGIREFVDKQVRQVVTGPSFPTVWRQVHRTAHQALDASLGASGDTPVRLDVAPVIERVKHQLSANGLGIDIARRVPHTGTEIVLLSAADVPRARTAYDAVRTTARLAPPAAALCLAAGLLLARRRRRALTVTALLAAAATGALAAALPPVRSRALDALPHAVPRPAAAAYTDALTASLHTGITGLLCGTLATAALAAASGPVVRAVRGALRKRRGGA</sequence>
<proteinExistence type="predicted"/>
<evidence type="ECO:0000256" key="2">
    <source>
        <dbReference type="SAM" id="Phobius"/>
    </source>
</evidence>
<keyword evidence="2" id="KW-0472">Membrane</keyword>
<evidence type="ECO:0000313" key="3">
    <source>
        <dbReference type="EMBL" id="MEU3710397.1"/>
    </source>
</evidence>
<evidence type="ECO:0000313" key="4">
    <source>
        <dbReference type="Proteomes" id="UP001550853"/>
    </source>
</evidence>
<organism evidence="3 4">
    <name type="scientific">Streptomyces catenulae</name>
    <dbReference type="NCBI Taxonomy" id="66875"/>
    <lineage>
        <taxon>Bacteria</taxon>
        <taxon>Bacillati</taxon>
        <taxon>Actinomycetota</taxon>
        <taxon>Actinomycetes</taxon>
        <taxon>Kitasatosporales</taxon>
        <taxon>Streptomycetaceae</taxon>
        <taxon>Streptomyces</taxon>
    </lineage>
</organism>
<feature type="transmembrane region" description="Helical" evidence="2">
    <location>
        <begin position="242"/>
        <end position="260"/>
    </location>
</feature>
<keyword evidence="4" id="KW-1185">Reference proteome</keyword>
<reference evidence="3 4" key="1">
    <citation type="submission" date="2024-06" db="EMBL/GenBank/DDBJ databases">
        <title>The Natural Products Discovery Center: Release of the First 8490 Sequenced Strains for Exploring Actinobacteria Biosynthetic Diversity.</title>
        <authorList>
            <person name="Kalkreuter E."/>
            <person name="Kautsar S.A."/>
            <person name="Yang D."/>
            <person name="Bader C.D."/>
            <person name="Teijaro C.N."/>
            <person name="Fluegel L."/>
            <person name="Davis C.M."/>
            <person name="Simpson J.R."/>
            <person name="Lauterbach L."/>
            <person name="Steele A.D."/>
            <person name="Gui C."/>
            <person name="Meng S."/>
            <person name="Li G."/>
            <person name="Viehrig K."/>
            <person name="Ye F."/>
            <person name="Su P."/>
            <person name="Kiefer A.F."/>
            <person name="Nichols A."/>
            <person name="Cepeda A.J."/>
            <person name="Yan W."/>
            <person name="Fan B."/>
            <person name="Jiang Y."/>
            <person name="Adhikari A."/>
            <person name="Zheng C.-J."/>
            <person name="Schuster L."/>
            <person name="Cowan T.M."/>
            <person name="Smanski M.J."/>
            <person name="Chevrette M.G."/>
            <person name="De Carvalho L.P.S."/>
            <person name="Shen B."/>
        </authorList>
    </citation>
    <scope>NUCLEOTIDE SEQUENCE [LARGE SCALE GENOMIC DNA]</scope>
    <source>
        <strain evidence="3 4">NPDC033039</strain>
    </source>
</reference>
<evidence type="ECO:0000256" key="1">
    <source>
        <dbReference type="SAM" id="MobiDB-lite"/>
    </source>
</evidence>
<name>A0ABV2YXC3_9ACTN</name>
<protein>
    <recommendedName>
        <fullName evidence="5">Integral membrane protein</fullName>
    </recommendedName>
</protein>
<comment type="caution">
    <text evidence="3">The sequence shown here is derived from an EMBL/GenBank/DDBJ whole genome shotgun (WGS) entry which is preliminary data.</text>
</comment>
<feature type="transmembrane region" description="Helical" evidence="2">
    <location>
        <begin position="295"/>
        <end position="316"/>
    </location>
</feature>
<evidence type="ECO:0008006" key="5">
    <source>
        <dbReference type="Google" id="ProtNLM"/>
    </source>
</evidence>
<dbReference type="RefSeq" id="WP_030286594.1">
    <property type="nucleotide sequence ID" value="NZ_JBEZVI010000006.1"/>
</dbReference>